<feature type="domain" description="D-isomer specific 2-hydroxyacid dehydrogenase NAD-binding" evidence="6">
    <location>
        <begin position="171"/>
        <end position="315"/>
    </location>
</feature>
<reference evidence="7 8" key="1">
    <citation type="submission" date="2016-10" db="EMBL/GenBank/DDBJ databases">
        <authorList>
            <person name="de Groot N.N."/>
        </authorList>
    </citation>
    <scope>NUCLEOTIDE SEQUENCE [LARGE SCALE GENOMIC DNA]</scope>
    <source>
        <strain evidence="7 8">DSM 21800</strain>
    </source>
</reference>
<organism evidence="7 8">
    <name type="scientific">Microlunatus soli</name>
    <dbReference type="NCBI Taxonomy" id="630515"/>
    <lineage>
        <taxon>Bacteria</taxon>
        <taxon>Bacillati</taxon>
        <taxon>Actinomycetota</taxon>
        <taxon>Actinomycetes</taxon>
        <taxon>Propionibacteriales</taxon>
        <taxon>Propionibacteriaceae</taxon>
        <taxon>Microlunatus</taxon>
    </lineage>
</organism>
<evidence type="ECO:0000313" key="7">
    <source>
        <dbReference type="EMBL" id="SDS38862.1"/>
    </source>
</evidence>
<dbReference type="EMBL" id="LT629772">
    <property type="protein sequence ID" value="SDS38862.1"/>
    <property type="molecule type" value="Genomic_DNA"/>
</dbReference>
<name>A0A1H1RT43_9ACTN</name>
<feature type="domain" description="D-isomer specific 2-hydroxyacid dehydrogenase catalytic" evidence="5">
    <location>
        <begin position="62"/>
        <end position="346"/>
    </location>
</feature>
<dbReference type="GO" id="GO:0016618">
    <property type="term" value="F:hydroxypyruvate reductase [NAD(P)H] activity"/>
    <property type="evidence" value="ECO:0007669"/>
    <property type="project" value="TreeGrafter"/>
</dbReference>
<evidence type="ECO:0000256" key="3">
    <source>
        <dbReference type="ARBA" id="ARBA00023027"/>
    </source>
</evidence>
<dbReference type="PANTHER" id="PTHR10996:SF178">
    <property type="entry name" value="2-HYDROXYACID DEHYDROGENASE YGL185C-RELATED"/>
    <property type="match status" value="1"/>
</dbReference>
<sequence length="355" mass="38773">MSYDAELGDHKQGDAVSQQVQPSDVRVALAMPEELAARQFTEAEWDRLREIADPGDRVLTEYHSASAAAVLAEVEVLITSWGAPRIDATALSAAPKLRAIVHAAGTVRFLVADEVWDAGISVSSMADLNGLPVAEYTLAMILLENKRVLPVTEEFRRLRDRPAEEWYEPDAGNYRKRVGLISASRIGRRVAELLRPFDLEVVIADPFCDAAEIAALGATKIELDELISTSDIVSLHAPLLPETIGMIGTELLQQLRDGATLINTARGKIIDHDALITELRTGRFRAVLDVTDPEPPPADSPLWDLPNVVLTPHLAGSKGAEIRRMANGAIDEVARIVRGEPLQFQVPPERRNTVA</sequence>
<dbReference type="SUPFAM" id="SSF51735">
    <property type="entry name" value="NAD(P)-binding Rossmann-fold domains"/>
    <property type="match status" value="1"/>
</dbReference>
<dbReference type="AlphaFoldDB" id="A0A1H1RT43"/>
<protein>
    <submittedName>
        <fullName evidence="7">Phosphoglycerate dehydrogenase</fullName>
    </submittedName>
</protein>
<dbReference type="Pfam" id="PF02826">
    <property type="entry name" value="2-Hacid_dh_C"/>
    <property type="match status" value="1"/>
</dbReference>
<evidence type="ECO:0000256" key="2">
    <source>
        <dbReference type="ARBA" id="ARBA00023002"/>
    </source>
</evidence>
<dbReference type="GO" id="GO:0051287">
    <property type="term" value="F:NAD binding"/>
    <property type="evidence" value="ECO:0007669"/>
    <property type="project" value="InterPro"/>
</dbReference>
<dbReference type="STRING" id="630515.SAMN04489812_1757"/>
<dbReference type="InterPro" id="IPR006139">
    <property type="entry name" value="D-isomer_2_OHA_DH_cat_dom"/>
</dbReference>
<dbReference type="PANTHER" id="PTHR10996">
    <property type="entry name" value="2-HYDROXYACID DEHYDROGENASE-RELATED"/>
    <property type="match status" value="1"/>
</dbReference>
<keyword evidence="8" id="KW-1185">Reference proteome</keyword>
<evidence type="ECO:0000313" key="8">
    <source>
        <dbReference type="Proteomes" id="UP000199103"/>
    </source>
</evidence>
<dbReference type="CDD" id="cd12167">
    <property type="entry name" value="2-Hacid_dh_8"/>
    <property type="match status" value="1"/>
</dbReference>
<dbReference type="InterPro" id="IPR036291">
    <property type="entry name" value="NAD(P)-bd_dom_sf"/>
</dbReference>
<dbReference type="Proteomes" id="UP000199103">
    <property type="component" value="Chromosome I"/>
</dbReference>
<dbReference type="Pfam" id="PF00389">
    <property type="entry name" value="2-Hacid_dh"/>
    <property type="match status" value="1"/>
</dbReference>
<evidence type="ECO:0000256" key="1">
    <source>
        <dbReference type="ARBA" id="ARBA00005854"/>
    </source>
</evidence>
<evidence type="ECO:0000256" key="4">
    <source>
        <dbReference type="RuleBase" id="RU003719"/>
    </source>
</evidence>
<dbReference type="Gene3D" id="3.40.50.720">
    <property type="entry name" value="NAD(P)-binding Rossmann-like Domain"/>
    <property type="match status" value="2"/>
</dbReference>
<dbReference type="SUPFAM" id="SSF52283">
    <property type="entry name" value="Formate/glycerate dehydrogenase catalytic domain-like"/>
    <property type="match status" value="1"/>
</dbReference>
<evidence type="ECO:0000259" key="5">
    <source>
        <dbReference type="Pfam" id="PF00389"/>
    </source>
</evidence>
<accession>A0A1H1RT43</accession>
<keyword evidence="2 4" id="KW-0560">Oxidoreductase</keyword>
<evidence type="ECO:0000259" key="6">
    <source>
        <dbReference type="Pfam" id="PF02826"/>
    </source>
</evidence>
<dbReference type="InterPro" id="IPR029753">
    <property type="entry name" value="D-isomer_DH_CS"/>
</dbReference>
<keyword evidence="3" id="KW-0520">NAD</keyword>
<comment type="similarity">
    <text evidence="1 4">Belongs to the D-isomer specific 2-hydroxyacid dehydrogenase family.</text>
</comment>
<dbReference type="GO" id="GO:0005829">
    <property type="term" value="C:cytosol"/>
    <property type="evidence" value="ECO:0007669"/>
    <property type="project" value="TreeGrafter"/>
</dbReference>
<proteinExistence type="inferred from homology"/>
<dbReference type="GO" id="GO:0030267">
    <property type="term" value="F:glyoxylate reductase (NADPH) activity"/>
    <property type="evidence" value="ECO:0007669"/>
    <property type="project" value="TreeGrafter"/>
</dbReference>
<gene>
    <name evidence="7" type="ORF">SAMN04489812_1757</name>
</gene>
<dbReference type="PROSITE" id="PS00670">
    <property type="entry name" value="D_2_HYDROXYACID_DH_2"/>
    <property type="match status" value="1"/>
</dbReference>
<dbReference type="InterPro" id="IPR050223">
    <property type="entry name" value="D-isomer_2-hydroxyacid_DH"/>
</dbReference>
<dbReference type="InterPro" id="IPR006140">
    <property type="entry name" value="D-isomer_DH_NAD-bd"/>
</dbReference>